<proteinExistence type="predicted"/>
<comment type="caution">
    <text evidence="1">The sequence shown here is derived from an EMBL/GenBank/DDBJ whole genome shotgun (WGS) entry which is preliminary data.</text>
</comment>
<protein>
    <submittedName>
        <fullName evidence="1">Uncharacterized protein</fullName>
    </submittedName>
</protein>
<organism evidence="1 2">
    <name type="scientific">Synaphobranchus kaupii</name>
    <name type="common">Kaup's arrowtooth eel</name>
    <dbReference type="NCBI Taxonomy" id="118154"/>
    <lineage>
        <taxon>Eukaryota</taxon>
        <taxon>Metazoa</taxon>
        <taxon>Chordata</taxon>
        <taxon>Craniata</taxon>
        <taxon>Vertebrata</taxon>
        <taxon>Euteleostomi</taxon>
        <taxon>Actinopterygii</taxon>
        <taxon>Neopterygii</taxon>
        <taxon>Teleostei</taxon>
        <taxon>Anguilliformes</taxon>
        <taxon>Synaphobranchidae</taxon>
        <taxon>Synaphobranchus</taxon>
    </lineage>
</organism>
<dbReference type="Proteomes" id="UP001152622">
    <property type="component" value="Chromosome 4"/>
</dbReference>
<accession>A0A9Q1FP85</accession>
<reference evidence="1" key="1">
    <citation type="journal article" date="2023" name="Science">
        <title>Genome structures resolve the early diversification of teleost fishes.</title>
        <authorList>
            <person name="Parey E."/>
            <person name="Louis A."/>
            <person name="Montfort J."/>
            <person name="Bouchez O."/>
            <person name="Roques C."/>
            <person name="Iampietro C."/>
            <person name="Lluch J."/>
            <person name="Castinel A."/>
            <person name="Donnadieu C."/>
            <person name="Desvignes T."/>
            <person name="Floi Bucao C."/>
            <person name="Jouanno E."/>
            <person name="Wen M."/>
            <person name="Mejri S."/>
            <person name="Dirks R."/>
            <person name="Jansen H."/>
            <person name="Henkel C."/>
            <person name="Chen W.J."/>
            <person name="Zahm M."/>
            <person name="Cabau C."/>
            <person name="Klopp C."/>
            <person name="Thompson A.W."/>
            <person name="Robinson-Rechavi M."/>
            <person name="Braasch I."/>
            <person name="Lecointre G."/>
            <person name="Bobe J."/>
            <person name="Postlethwait J.H."/>
            <person name="Berthelot C."/>
            <person name="Roest Crollius H."/>
            <person name="Guiguen Y."/>
        </authorList>
    </citation>
    <scope>NUCLEOTIDE SEQUENCE</scope>
    <source>
        <strain evidence="1">WJC10195</strain>
    </source>
</reference>
<keyword evidence="2" id="KW-1185">Reference proteome</keyword>
<evidence type="ECO:0000313" key="2">
    <source>
        <dbReference type="Proteomes" id="UP001152622"/>
    </source>
</evidence>
<evidence type="ECO:0000313" key="1">
    <source>
        <dbReference type="EMBL" id="KAJ8363192.1"/>
    </source>
</evidence>
<name>A0A9Q1FP85_SYNKA</name>
<dbReference type="AlphaFoldDB" id="A0A9Q1FP85"/>
<sequence>MSSIFQISNVTGENMVLLKMFLNLLSSRTSYSDEEPAQFQINDLLCPGEGEPGQKTAEILANSSTHSAQDAYTWRDWVFRGCVLASTLILAFTLGQCCYFRHLIRSLCTSTHAALVLSPLKLPTLLGLGP</sequence>
<gene>
    <name evidence="1" type="ORF">SKAU_G00120230</name>
</gene>
<dbReference type="EMBL" id="JAINUF010000004">
    <property type="protein sequence ID" value="KAJ8363192.1"/>
    <property type="molecule type" value="Genomic_DNA"/>
</dbReference>
<dbReference type="OrthoDB" id="8831987at2759"/>